<dbReference type="PANTHER" id="PTHR20992:SF9">
    <property type="entry name" value="AT15442P-RELATED"/>
    <property type="match status" value="1"/>
</dbReference>
<keyword evidence="1" id="KW-0812">Transmembrane</keyword>
<dbReference type="OrthoDB" id="9790659at2"/>
<feature type="transmembrane region" description="Helical" evidence="1">
    <location>
        <begin position="82"/>
        <end position="104"/>
    </location>
</feature>
<accession>A0A845AGA9</accession>
<dbReference type="Proteomes" id="UP000460561">
    <property type="component" value="Unassembled WGS sequence"/>
</dbReference>
<keyword evidence="1" id="KW-1133">Transmembrane helix</keyword>
<sequence>MNRRGTTFMNSKSDNPQHHSFAYVIFSFRRWWRSSVVNTVDQADVIKRRREEGDLSARYLFMLTMSAGIAILGLLLSSPAVVIGAMLLSPLMGPIIGLGFSLAIGDFPWMRRCMKALAVGTVLSVAFCALVVLFSPLQTVTAEIAARTRPNLFDLLVALFSALAGAYAMIRGREGTVVGVAIATALMPPLAVVGFGLATFNWTVFTGALMLYVTNLMTIAFTAAVMARLYGFRTSLSERQTQLQVFVIVVTFVALALPLGYSLRQIAWEANVSRQAKSAVMDNFGSRARLSEMDIKFDATPIDVSATVLTPELMPEAEAISRRELHRLLNNRPLNFTLTQYQVGTSATAAEQAQLSAAREKAEADASQRADELAARLALIAGVPDSEVIVDRERRRALVRAAELDGAGLAVYRALEQRIAATEPDWRVELLPPAKALPNVALNEEGEPSDEGAKALNLIAWAAGRIDAPVIIDGPEEARKKVEQLLLARHVAVRDGKNAKGDVQARWATPDE</sequence>
<evidence type="ECO:0000313" key="3">
    <source>
        <dbReference type="Proteomes" id="UP000460561"/>
    </source>
</evidence>
<reference evidence="2 3" key="1">
    <citation type="submission" date="2019-12" db="EMBL/GenBank/DDBJ databases">
        <title>Genomic-based taxomic classification of the family Erythrobacteraceae.</title>
        <authorList>
            <person name="Xu L."/>
        </authorList>
    </citation>
    <scope>NUCLEOTIDE SEQUENCE [LARGE SCALE GENOMIC DNA]</scope>
    <source>
        <strain evidence="2 3">DSM 18604</strain>
    </source>
</reference>
<proteinExistence type="predicted"/>
<dbReference type="EMBL" id="WTYQ01000003">
    <property type="protein sequence ID" value="MXP26168.1"/>
    <property type="molecule type" value="Genomic_DNA"/>
</dbReference>
<dbReference type="PANTHER" id="PTHR20992">
    <property type="entry name" value="AT15442P-RELATED"/>
    <property type="match status" value="1"/>
</dbReference>
<feature type="transmembrane region" description="Helical" evidence="1">
    <location>
        <begin position="209"/>
        <end position="231"/>
    </location>
</feature>
<evidence type="ECO:0000256" key="1">
    <source>
        <dbReference type="SAM" id="Phobius"/>
    </source>
</evidence>
<protein>
    <submittedName>
        <fullName evidence="2">DUF389 domain-containing protein</fullName>
    </submittedName>
</protein>
<evidence type="ECO:0000313" key="2">
    <source>
        <dbReference type="EMBL" id="MXP26168.1"/>
    </source>
</evidence>
<feature type="transmembrane region" description="Helical" evidence="1">
    <location>
        <begin position="243"/>
        <end position="263"/>
    </location>
</feature>
<dbReference type="InterPro" id="IPR005240">
    <property type="entry name" value="DUF389"/>
</dbReference>
<feature type="transmembrane region" description="Helical" evidence="1">
    <location>
        <begin position="152"/>
        <end position="170"/>
    </location>
</feature>
<feature type="transmembrane region" description="Helical" evidence="1">
    <location>
        <begin position="57"/>
        <end position="76"/>
    </location>
</feature>
<organism evidence="2 3">
    <name type="scientific">Altericroceibacterium indicum</name>
    <dbReference type="NCBI Taxonomy" id="374177"/>
    <lineage>
        <taxon>Bacteria</taxon>
        <taxon>Pseudomonadati</taxon>
        <taxon>Pseudomonadota</taxon>
        <taxon>Alphaproteobacteria</taxon>
        <taxon>Sphingomonadales</taxon>
        <taxon>Erythrobacteraceae</taxon>
        <taxon>Altericroceibacterium</taxon>
    </lineage>
</organism>
<dbReference type="Pfam" id="PF04087">
    <property type="entry name" value="DUF389"/>
    <property type="match status" value="1"/>
</dbReference>
<gene>
    <name evidence="2" type="ORF">GRI39_08980</name>
</gene>
<feature type="transmembrane region" description="Helical" evidence="1">
    <location>
        <begin position="116"/>
        <end position="137"/>
    </location>
</feature>
<name>A0A845AGA9_9SPHN</name>
<keyword evidence="1" id="KW-0472">Membrane</keyword>
<dbReference type="AlphaFoldDB" id="A0A845AGA9"/>
<feature type="transmembrane region" description="Helical" evidence="1">
    <location>
        <begin position="177"/>
        <end position="197"/>
    </location>
</feature>
<keyword evidence="3" id="KW-1185">Reference proteome</keyword>
<comment type="caution">
    <text evidence="2">The sequence shown here is derived from an EMBL/GenBank/DDBJ whole genome shotgun (WGS) entry which is preliminary data.</text>
</comment>